<dbReference type="EMBL" id="JXSQ01000020">
    <property type="protein sequence ID" value="KIP51894.1"/>
    <property type="molecule type" value="Genomic_DNA"/>
</dbReference>
<dbReference type="InterPro" id="IPR017871">
    <property type="entry name" value="ABC_transporter-like_CS"/>
</dbReference>
<gene>
    <name evidence="5" type="ORF">SD72_12490</name>
</gene>
<evidence type="ECO:0000259" key="4">
    <source>
        <dbReference type="PROSITE" id="PS50893"/>
    </source>
</evidence>
<protein>
    <submittedName>
        <fullName evidence="5">ABC transporter ATP-binding protein</fullName>
    </submittedName>
</protein>
<dbReference type="PANTHER" id="PTHR24221:SF503">
    <property type="entry name" value="MITOCHONDRIAL POTASSIUM CHANNEL ATP-BINDING SUBUNIT"/>
    <property type="match status" value="1"/>
</dbReference>
<dbReference type="Gene3D" id="3.40.50.300">
    <property type="entry name" value="P-loop containing nucleotide triphosphate hydrolases"/>
    <property type="match status" value="1"/>
</dbReference>
<name>A0A0D0IJU4_9MICO</name>
<comment type="caution">
    <text evidence="5">The sequence shown here is derived from an EMBL/GenBank/DDBJ whole genome shotgun (WGS) entry which is preliminary data.</text>
</comment>
<evidence type="ECO:0000313" key="5">
    <source>
        <dbReference type="EMBL" id="KIP51894.1"/>
    </source>
</evidence>
<dbReference type="GO" id="GO:0005524">
    <property type="term" value="F:ATP binding"/>
    <property type="evidence" value="ECO:0007669"/>
    <property type="project" value="UniProtKB-KW"/>
</dbReference>
<dbReference type="InterPro" id="IPR039421">
    <property type="entry name" value="Type_1_exporter"/>
</dbReference>
<dbReference type="Pfam" id="PF00005">
    <property type="entry name" value="ABC_tran"/>
    <property type="match status" value="1"/>
</dbReference>
<organism evidence="5 6">
    <name type="scientific">Leucobacter komagatae</name>
    <dbReference type="NCBI Taxonomy" id="55969"/>
    <lineage>
        <taxon>Bacteria</taxon>
        <taxon>Bacillati</taxon>
        <taxon>Actinomycetota</taxon>
        <taxon>Actinomycetes</taxon>
        <taxon>Micrococcales</taxon>
        <taxon>Microbacteriaceae</taxon>
        <taxon>Leucobacter</taxon>
    </lineage>
</organism>
<dbReference type="PROSITE" id="PS00211">
    <property type="entry name" value="ABC_TRANSPORTER_1"/>
    <property type="match status" value="1"/>
</dbReference>
<dbReference type="OrthoDB" id="9806127at2"/>
<reference evidence="5 6" key="1">
    <citation type="submission" date="2015-01" db="EMBL/GenBank/DDBJ databases">
        <title>Draft genome sequence of Leucobacter komagatae strain VKM ST2845.</title>
        <authorList>
            <person name="Karlyshev A.V."/>
            <person name="Kudryashova E.B."/>
        </authorList>
    </citation>
    <scope>NUCLEOTIDE SEQUENCE [LARGE SCALE GENOMIC DNA]</scope>
    <source>
        <strain evidence="5 6">VKM ST2845</strain>
    </source>
</reference>
<dbReference type="CDD" id="cd03228">
    <property type="entry name" value="ABCC_MRP_Like"/>
    <property type="match status" value="1"/>
</dbReference>
<keyword evidence="3" id="KW-0812">Transmembrane</keyword>
<keyword evidence="3" id="KW-0472">Membrane</keyword>
<feature type="non-terminal residue" evidence="5">
    <location>
        <position position="1"/>
    </location>
</feature>
<evidence type="ECO:0000313" key="6">
    <source>
        <dbReference type="Proteomes" id="UP000032120"/>
    </source>
</evidence>
<dbReference type="PANTHER" id="PTHR24221">
    <property type="entry name" value="ATP-BINDING CASSETTE SUB-FAMILY B"/>
    <property type="match status" value="1"/>
</dbReference>
<dbReference type="GO" id="GO:0016020">
    <property type="term" value="C:membrane"/>
    <property type="evidence" value="ECO:0007669"/>
    <property type="project" value="TreeGrafter"/>
</dbReference>
<feature type="transmembrane region" description="Helical" evidence="3">
    <location>
        <begin position="59"/>
        <end position="81"/>
    </location>
</feature>
<dbReference type="GO" id="GO:0016887">
    <property type="term" value="F:ATP hydrolysis activity"/>
    <property type="evidence" value="ECO:0007669"/>
    <property type="project" value="InterPro"/>
</dbReference>
<dbReference type="GO" id="GO:0042626">
    <property type="term" value="F:ATPase-coupled transmembrane transporter activity"/>
    <property type="evidence" value="ECO:0007669"/>
    <property type="project" value="TreeGrafter"/>
</dbReference>
<dbReference type="AlphaFoldDB" id="A0A0D0IJU4"/>
<keyword evidence="3" id="KW-1133">Transmembrane helix</keyword>
<dbReference type="SMART" id="SM00382">
    <property type="entry name" value="AAA"/>
    <property type="match status" value="1"/>
</dbReference>
<evidence type="ECO:0000256" key="2">
    <source>
        <dbReference type="ARBA" id="ARBA00022840"/>
    </source>
</evidence>
<feature type="transmembrane region" description="Helical" evidence="3">
    <location>
        <begin position="87"/>
        <end position="106"/>
    </location>
</feature>
<proteinExistence type="predicted"/>
<keyword evidence="1" id="KW-0547">Nucleotide-binding</keyword>
<evidence type="ECO:0000256" key="1">
    <source>
        <dbReference type="ARBA" id="ARBA00022741"/>
    </source>
</evidence>
<dbReference type="PROSITE" id="PS50893">
    <property type="entry name" value="ABC_TRANSPORTER_2"/>
    <property type="match status" value="1"/>
</dbReference>
<dbReference type="InterPro" id="IPR003593">
    <property type="entry name" value="AAA+_ATPase"/>
</dbReference>
<dbReference type="InterPro" id="IPR027417">
    <property type="entry name" value="P-loop_NTPase"/>
</dbReference>
<accession>A0A0D0IJU4</accession>
<evidence type="ECO:0000256" key="3">
    <source>
        <dbReference type="SAM" id="Phobius"/>
    </source>
</evidence>
<keyword evidence="2 5" id="KW-0067">ATP-binding</keyword>
<keyword evidence="6" id="KW-1185">Reference proteome</keyword>
<dbReference type="Proteomes" id="UP000032120">
    <property type="component" value="Unassembled WGS sequence"/>
</dbReference>
<dbReference type="SUPFAM" id="SSF52540">
    <property type="entry name" value="P-loop containing nucleoside triphosphate hydrolases"/>
    <property type="match status" value="1"/>
</dbReference>
<sequence>NRRAKLAGEHNRRYAYRVATIMTEMVDALKEVTLRGKLDEVATVISSNRARATRARANMSFLGIVPKYAFEVALIGGFLLIGGTSYLIGGSAAAVGSVTLFAATGFRMIPAMNGVQGAVTNASANLFFARDVITQLTASRARVSEESIQVADELPLPPNPRLLELKDVAFKYPGADNEVLKGLSLRVPFGTSLAIVGPSGAGKSTLIDILLGLSTPTSGAMSIDGVPLSEVMGQWRSRVGYVPQRVALFDASIAQNVALTWGDDYDADRVKQSLERARLGDLILRGSGIAEPVGERGQSVSGGQQQRLGIARALYSDPFVMVMDEATSALDTATENRITESLRELHGEVTFITVAHRLATVRDYDQVCYLDQGRILGSGTFDEVVAQVPDFRVQATLAGLVD</sequence>
<feature type="domain" description="ABC transporter" evidence="4">
    <location>
        <begin position="163"/>
        <end position="397"/>
    </location>
</feature>
<dbReference type="InterPro" id="IPR003439">
    <property type="entry name" value="ABC_transporter-like_ATP-bd"/>
</dbReference>